<dbReference type="EMBL" id="OZ022408">
    <property type="protein sequence ID" value="CAK9439761.1"/>
    <property type="molecule type" value="Genomic_DNA"/>
</dbReference>
<dbReference type="EMBL" id="OZ022405">
    <property type="protein sequence ID" value="CAK9435340.1"/>
    <property type="molecule type" value="Genomic_DNA"/>
</dbReference>
<evidence type="ECO:0000313" key="20">
    <source>
        <dbReference type="EMBL" id="CAK9441827.1"/>
    </source>
</evidence>
<dbReference type="SMART" id="SM00242">
    <property type="entry name" value="MYSc"/>
    <property type="match status" value="1"/>
</dbReference>
<keyword evidence="5 8" id="KW-0518">Myosin</keyword>
<keyword evidence="2 8" id="KW-0547">Nucleotide-binding</keyword>
<evidence type="ECO:0000256" key="8">
    <source>
        <dbReference type="PROSITE-ProRule" id="PRU00782"/>
    </source>
</evidence>
<evidence type="ECO:0000313" key="19">
    <source>
        <dbReference type="EMBL" id="CAK9440935.1"/>
    </source>
</evidence>
<evidence type="ECO:0000256" key="3">
    <source>
        <dbReference type="ARBA" id="ARBA00022840"/>
    </source>
</evidence>
<dbReference type="Gene3D" id="3.40.850.10">
    <property type="entry name" value="Kinesin motor domain"/>
    <property type="match status" value="1"/>
</dbReference>
<evidence type="ECO:0000256" key="10">
    <source>
        <dbReference type="SAM" id="MobiDB-lite"/>
    </source>
</evidence>
<evidence type="ECO:0000259" key="11">
    <source>
        <dbReference type="PROSITE" id="PS51456"/>
    </source>
</evidence>
<evidence type="ECO:0000313" key="18">
    <source>
        <dbReference type="EMBL" id="CAK9440667.1"/>
    </source>
</evidence>
<dbReference type="Proteomes" id="UP001497383">
    <property type="component" value="Chromosome 7"/>
</dbReference>
<evidence type="ECO:0000313" key="21">
    <source>
        <dbReference type="Proteomes" id="UP001497383"/>
    </source>
</evidence>
<dbReference type="Gene3D" id="1.20.58.530">
    <property type="match status" value="1"/>
</dbReference>
<dbReference type="Proteomes" id="UP001497383">
    <property type="component" value="Chromosome 6"/>
</dbReference>
<keyword evidence="21" id="KW-1185">Reference proteome</keyword>
<dbReference type="GeneID" id="92205263"/>
<dbReference type="PROSITE" id="PS51456">
    <property type="entry name" value="MYOSIN_MOTOR"/>
    <property type="match status" value="1"/>
</dbReference>
<dbReference type="Proteomes" id="UP001497383">
    <property type="component" value="Chromosome 4"/>
</dbReference>
<dbReference type="EMBL" id="OZ022405">
    <property type="protein sequence ID" value="CAK9436543.1"/>
    <property type="molecule type" value="Genomic_DNA"/>
</dbReference>
<comment type="similarity">
    <text evidence="1 8">Belongs to the TRAFAC class myosin-kinesin ATPase superfamily. Myosin family.</text>
</comment>
<evidence type="ECO:0000313" key="14">
    <source>
        <dbReference type="EMBL" id="CAK9436712.1"/>
    </source>
</evidence>
<keyword evidence="6 8" id="KW-0505">Motor protein</keyword>
<protein>
    <recommendedName>
        <fullName evidence="11">Myosin motor domain-containing protein</fullName>
    </recommendedName>
</protein>
<dbReference type="InterPro" id="IPR027417">
    <property type="entry name" value="P-loop_NTPase"/>
</dbReference>
<feature type="domain" description="Myosin motor" evidence="11">
    <location>
        <begin position="61"/>
        <end position="701"/>
    </location>
</feature>
<feature type="coiled-coil region" evidence="9">
    <location>
        <begin position="1284"/>
        <end position="1416"/>
    </location>
</feature>
<feature type="coiled-coil region" evidence="9">
    <location>
        <begin position="1445"/>
        <end position="1576"/>
    </location>
</feature>
<evidence type="ECO:0000256" key="2">
    <source>
        <dbReference type="ARBA" id="ARBA00022741"/>
    </source>
</evidence>
<evidence type="ECO:0000313" key="15">
    <source>
        <dbReference type="EMBL" id="CAK9437675.1"/>
    </source>
</evidence>
<accession>A0ABP0ZI44</accession>
<evidence type="ECO:0000256" key="4">
    <source>
        <dbReference type="ARBA" id="ARBA00023054"/>
    </source>
</evidence>
<reference evidence="15 21" key="1">
    <citation type="submission" date="2024-03" db="EMBL/GenBank/DDBJ databases">
        <authorList>
            <person name="Brejova B."/>
        </authorList>
    </citation>
    <scope>NUCLEOTIDE SEQUENCE [LARGE SCALE GENOMIC DNA]</scope>
    <source>
        <strain evidence="15 21">CBS 14171</strain>
    </source>
</reference>
<evidence type="ECO:0000313" key="17">
    <source>
        <dbReference type="EMBL" id="CAK9439761.1"/>
    </source>
</evidence>
<dbReference type="Proteomes" id="UP001497383">
    <property type="component" value="Chromosome 5"/>
</dbReference>
<name>A0ABP0ZI44_9ASCO</name>
<dbReference type="PRINTS" id="PR00193">
    <property type="entry name" value="MYOSINHEAVY"/>
</dbReference>
<organism evidence="15 21">
    <name type="scientific">Lodderomyces beijingensis</name>
    <dbReference type="NCBI Taxonomy" id="1775926"/>
    <lineage>
        <taxon>Eukaryota</taxon>
        <taxon>Fungi</taxon>
        <taxon>Dikarya</taxon>
        <taxon>Ascomycota</taxon>
        <taxon>Saccharomycotina</taxon>
        <taxon>Pichiomycetes</taxon>
        <taxon>Debaryomycetaceae</taxon>
        <taxon>Candida/Lodderomyces clade</taxon>
        <taxon>Lodderomyces</taxon>
    </lineage>
</organism>
<dbReference type="Proteomes" id="UP001497383">
    <property type="component" value="Chromosome 2"/>
</dbReference>
<proteinExistence type="inferred from homology"/>
<dbReference type="CDD" id="cd01377">
    <property type="entry name" value="MYSc_class_II"/>
    <property type="match status" value="1"/>
</dbReference>
<dbReference type="PANTHER" id="PTHR13140:SF857">
    <property type="entry name" value="MYOSIN-11"/>
    <property type="match status" value="1"/>
</dbReference>
<dbReference type="InterPro" id="IPR036961">
    <property type="entry name" value="Kinesin_motor_dom_sf"/>
</dbReference>
<feature type="binding site" evidence="8">
    <location>
        <begin position="146"/>
        <end position="153"/>
    </location>
    <ligand>
        <name>ATP</name>
        <dbReference type="ChEBI" id="CHEBI:30616"/>
    </ligand>
</feature>
<dbReference type="Pfam" id="PF00063">
    <property type="entry name" value="Myosin_head"/>
    <property type="match status" value="1"/>
</dbReference>
<feature type="region of interest" description="Actin-binding" evidence="8">
    <location>
        <begin position="585"/>
        <end position="607"/>
    </location>
</feature>
<gene>
    <name evidence="12" type="ORF">LODBEIA_P00670</name>
    <name evidence="13" type="ORF">LODBEIA_P11010</name>
    <name evidence="14" type="ORF">LODBEIA_P12340</name>
    <name evidence="15" type="ORF">LODBEIA_P20530</name>
    <name evidence="16" type="ORF">LODBEIA_P31440</name>
    <name evidence="17" type="ORF">LODBEIA_P38610</name>
    <name evidence="18" type="ORF">LODBEIA_P46710</name>
    <name evidence="19" type="ORF">LODBEIA_P48040</name>
    <name evidence="20" type="ORF">LODBEIA_P56950</name>
</gene>
<evidence type="ECO:0000313" key="13">
    <source>
        <dbReference type="EMBL" id="CAK9436543.1"/>
    </source>
</evidence>
<dbReference type="Proteomes" id="UP001497383">
    <property type="component" value="Chromosome 1"/>
</dbReference>
<dbReference type="Gene3D" id="1.10.10.820">
    <property type="match status" value="1"/>
</dbReference>
<dbReference type="PANTHER" id="PTHR13140">
    <property type="entry name" value="MYOSIN"/>
    <property type="match status" value="1"/>
</dbReference>
<evidence type="ECO:0000256" key="6">
    <source>
        <dbReference type="ARBA" id="ARBA00023175"/>
    </source>
</evidence>
<dbReference type="Gene3D" id="4.10.270.10">
    <property type="entry name" value="Myosin, subunit A"/>
    <property type="match status" value="1"/>
</dbReference>
<dbReference type="EMBL" id="OZ022411">
    <property type="protein sequence ID" value="CAK9441827.1"/>
    <property type="molecule type" value="Genomic_DNA"/>
</dbReference>
<sequence length="1580" mass="180240">MSARAWVWLNNDQSQFLRGYVAEHLENGRCKVAIVGKDGAVESTVEVDQGSMESCNPPRFDMCNDMAELTHLNEPSVVYNLYLRYTKDSIYTYSGLFLVAVNPYKPLPIYDARGYRDNAPHIFATAEKAYTELTRGNQNQSILITGESGAGKTENTKRVIHYLSAKGATTGIDSKILQANPILESFGNAKTIKNNNSSRFGKFIKIYFDDQGGISGAHIDYYLLEKSRVVSQGLKERNYHVFYQFLSGYDKLDKLGLSKDGEYSYLAQTTHDGGFSSLMSAFDVVGFTSEEQELIFSCLAVVLHLGNLQFTSKTSEQASFTKDSPVGTIAALLGVSPASLSDAFLRPKVRAGRELVVKSQRADDVKFAIDAFARWVYEKLFQFIVGKINDSLNGSTGNFIGVLDIAGFEIFESNSFEQLCINYTNEKLQQFFNHHSFILEQKEYMREQIQWDYVDFGRDLQPTIDMIESRSPMGILKLLDEECMMPKSSDAMFMGKLSHHFNKKHPKFAENKYKSGFIVKHYAGDVEYNVDGWLQKNTDPLSESILQLMGESSNEYIRGMFHDENPLKTRNKLMKTASSKHRDQLGELMRQLDSTKPHFVRCILPNLDKIPGKFDRGLVVDQLRCNGVLEGIRITRAGYPNKLPFAEFVSRYAILGDASGQPERRQCESILKCLEPDLYKIGQTRIFFKSAVLGRLEAMRDARLGQIFTQLQRVIRGNATRKVVARESKQFHAARVVSKTMLRLEGLQGNPWMALFFHVKPYLAESVEKMETSRLDAVVADLQQSQSVVKEQESALAVLRAENKRHVSIISRLESEMQEKTGYETAVEKLTVELKGATQALDRVKKEHEAATGSLKRLAETEKQQKQKLAEAREKLTLSKSKLEKKSMENERLHSALGEMEAQLARLKSDYANLQEKHVTTNASLASKISQLETERSTEKENQPPDPQLMQEYAHIKLKMNEQSASLRKEKFENSKLREELLAVKQRALRSSELTPKRRSLALGQPRGGNVEALREEISNLQMRLEQEQSNAQRAESYAIDLQKQLNKTQTAPIVVEPPRETPTAFHGISPDFIQIYHDINKSLKASREELHTAKAEVLRLKSLLRESEEELYRVKQVGFQAAMDKHEEELARVRENNAVLESRNKELTSELSVYKTRSGEYFSKLELAESAVTLSKRHETAAKRDLDEAKSQLRLARDEARTSQSMLREARGEAEKLEKVQLELTRKVSAGEKVIADLRGQLEYHIGNYENRAATEKLKDEIQTLCQELHYKAETEATLKKENKKLQLDLDEVRGSRDELQNQLEEMSLKEEQLEQRLEEQTDTIRSLESAKIMNERRIGSLMKQLAGMKEILEENAREKSRLTEQKQTLEKELAKVSHELELSHTALAQSKTEAAFLKTHLENQRKEAQSMQSELALSKLSTSSDYKDQQRLRNDLLVAEGENYSLKKTNQELSVQVQDLQEKLFSNEQIKYLESRSNELSSALDSALQEKHDAETTVKSLTRQVAALQVRIDNESQLSKRYNDENFDYQNKINRYKSSIEVLHSENTEKELQLRLLQEKHNQLQETLLVMEKEKLSN</sequence>
<dbReference type="EMBL" id="OZ022408">
    <property type="protein sequence ID" value="CAK9438920.1"/>
    <property type="molecule type" value="Genomic_DNA"/>
</dbReference>
<dbReference type="Gene3D" id="1.20.120.720">
    <property type="entry name" value="Myosin VI head, motor domain, U50 subdomain"/>
    <property type="match status" value="1"/>
</dbReference>
<dbReference type="EMBL" id="OZ022410">
    <property type="protein sequence ID" value="CAK9440935.1"/>
    <property type="molecule type" value="Genomic_DNA"/>
</dbReference>
<dbReference type="EMBL" id="OZ022406">
    <property type="protein sequence ID" value="CAK9436712.1"/>
    <property type="molecule type" value="Genomic_DNA"/>
</dbReference>
<dbReference type="EMBL" id="OZ022406">
    <property type="protein sequence ID" value="CAK9437675.1"/>
    <property type="molecule type" value="Genomic_DNA"/>
</dbReference>
<dbReference type="EMBL" id="OZ022409">
    <property type="protein sequence ID" value="CAK9440667.1"/>
    <property type="molecule type" value="Genomic_DNA"/>
</dbReference>
<feature type="region of interest" description="Disordered" evidence="10">
    <location>
        <begin position="925"/>
        <end position="948"/>
    </location>
</feature>
<evidence type="ECO:0000256" key="7">
    <source>
        <dbReference type="ARBA" id="ARBA00023203"/>
    </source>
</evidence>
<evidence type="ECO:0000256" key="1">
    <source>
        <dbReference type="ARBA" id="ARBA00008314"/>
    </source>
</evidence>
<keyword evidence="7 8" id="KW-0009">Actin-binding</keyword>
<keyword evidence="3 8" id="KW-0067">ATP-binding</keyword>
<feature type="coiled-coil region" evidence="9">
    <location>
        <begin position="1077"/>
        <end position="1228"/>
    </location>
</feature>
<feature type="compositionally biased region" description="Basic and acidic residues" evidence="10">
    <location>
        <begin position="933"/>
        <end position="943"/>
    </location>
</feature>
<evidence type="ECO:0000313" key="16">
    <source>
        <dbReference type="EMBL" id="CAK9438920.1"/>
    </source>
</evidence>
<feature type="coiled-coil region" evidence="9">
    <location>
        <begin position="1011"/>
        <end position="1045"/>
    </location>
</feature>
<dbReference type="SUPFAM" id="SSF52540">
    <property type="entry name" value="P-loop containing nucleoside triphosphate hydrolases"/>
    <property type="match status" value="1"/>
</dbReference>
<dbReference type="Gene3D" id="1.10.287.1490">
    <property type="match status" value="1"/>
</dbReference>
<dbReference type="InterPro" id="IPR001609">
    <property type="entry name" value="Myosin_head_motor_dom-like"/>
</dbReference>
<evidence type="ECO:0000313" key="12">
    <source>
        <dbReference type="EMBL" id="CAK9435340.1"/>
    </source>
</evidence>
<dbReference type="RefSeq" id="XP_066827005.1">
    <property type="nucleotide sequence ID" value="XM_066976615.1"/>
</dbReference>
<dbReference type="Gene3D" id="6.20.240.20">
    <property type="match status" value="1"/>
</dbReference>
<keyword evidence="4 9" id="KW-0175">Coiled coil</keyword>
<evidence type="ECO:0000256" key="9">
    <source>
        <dbReference type="SAM" id="Coils"/>
    </source>
</evidence>
<evidence type="ECO:0000256" key="5">
    <source>
        <dbReference type="ARBA" id="ARBA00023123"/>
    </source>
</evidence>